<keyword evidence="2" id="KW-1133">Transmembrane helix</keyword>
<name>A0AAE8ZV32_CAEBR</name>
<protein>
    <submittedName>
        <fullName evidence="3">Uncharacterized protein</fullName>
    </submittedName>
</protein>
<gene>
    <name evidence="3" type="ORF">L3Y34_012192</name>
</gene>
<dbReference type="AlphaFoldDB" id="A0AAE8ZV32"/>
<reference evidence="3 4" key="1">
    <citation type="submission" date="2022-05" db="EMBL/GenBank/DDBJ databases">
        <title>Chromosome-level reference genomes for two strains of Caenorhabditis briggsae: an improved platform for comparative genomics.</title>
        <authorList>
            <person name="Stevens L."/>
            <person name="Andersen E.C."/>
        </authorList>
    </citation>
    <scope>NUCLEOTIDE SEQUENCE [LARGE SCALE GENOMIC DNA]</scope>
    <source>
        <strain evidence="3">QX1410_ONT</strain>
        <tissue evidence="3">Whole-organism</tissue>
    </source>
</reference>
<keyword evidence="2" id="KW-0812">Transmembrane</keyword>
<feature type="transmembrane region" description="Helical" evidence="2">
    <location>
        <begin position="44"/>
        <end position="68"/>
    </location>
</feature>
<evidence type="ECO:0000313" key="4">
    <source>
        <dbReference type="Proteomes" id="UP000827892"/>
    </source>
</evidence>
<feature type="transmembrane region" description="Helical" evidence="2">
    <location>
        <begin position="142"/>
        <end position="160"/>
    </location>
</feature>
<evidence type="ECO:0000256" key="2">
    <source>
        <dbReference type="SAM" id="Phobius"/>
    </source>
</evidence>
<sequence>MTDELTSPSLKSGNVLALLNTLYTSGFAMASSSTPLLKGKTLHTLYAVSFVVYVTNSICSWLHISFVVKGYVTSFPLNTWLVISLVVTAVCGSMCTWLLLVLCIENAFAHRLDITPYRSGCALLFEAFIEWTQAFNNFRMSFLIMALHDAPITIFNYFFIAACRCPNPKILSWPLVLSASSCTVSLIWRITVLYFSYKRMVCSKKPVKKVSGVAVNTPAKKHFRQATDTSSKSNGGRLGEYDETWPIRWARIQTIGPHHDRLVDSSDATSPISNGKPRSIPSPVEKPKPVMKDFMRRAGDFRANFDCQSSCRYFFGHLFWCILTFITYLVWTALCWIPCVYHYTCRHNSFYHRHKFCRSFIRYFSITFHYSIFYLSLVISAMLIGMNVTLLSSVHGLGSNSMPPEIDRICVTISPESHMIYTSILPASPFETSLQLRKRLNRQNAPKDPKAVTECKPLWEDGGLGIGLARREAGVWEMRTPINNTMLAVSTYVTFNNTKIHSPSLRLEYTHTLFIRRNNNVNEKYTCVRESGWTVVPSVTQLKWPYFSACEQNWKFAENPNLIECNQIFGIGGAKKHNQRHNFHFLRTYAAIRKA</sequence>
<organism evidence="3 4">
    <name type="scientific">Caenorhabditis briggsae</name>
    <dbReference type="NCBI Taxonomy" id="6238"/>
    <lineage>
        <taxon>Eukaryota</taxon>
        <taxon>Metazoa</taxon>
        <taxon>Ecdysozoa</taxon>
        <taxon>Nematoda</taxon>
        <taxon>Chromadorea</taxon>
        <taxon>Rhabditida</taxon>
        <taxon>Rhabditina</taxon>
        <taxon>Rhabditomorpha</taxon>
        <taxon>Rhabditoidea</taxon>
        <taxon>Rhabditidae</taxon>
        <taxon>Peloderinae</taxon>
        <taxon>Caenorhabditis</taxon>
    </lineage>
</organism>
<accession>A0AAE8ZV32</accession>
<feature type="transmembrane region" description="Helical" evidence="2">
    <location>
        <begin position="172"/>
        <end position="195"/>
    </location>
</feature>
<evidence type="ECO:0000256" key="1">
    <source>
        <dbReference type="SAM" id="MobiDB-lite"/>
    </source>
</evidence>
<proteinExistence type="predicted"/>
<keyword evidence="2" id="KW-0472">Membrane</keyword>
<feature type="transmembrane region" description="Helical" evidence="2">
    <location>
        <begin position="363"/>
        <end position="384"/>
    </location>
</feature>
<evidence type="ECO:0000313" key="3">
    <source>
        <dbReference type="EMBL" id="ULT82779.1"/>
    </source>
</evidence>
<feature type="transmembrane region" description="Helical" evidence="2">
    <location>
        <begin position="80"/>
        <end position="104"/>
    </location>
</feature>
<feature type="transmembrane region" description="Helical" evidence="2">
    <location>
        <begin position="318"/>
        <end position="343"/>
    </location>
</feature>
<feature type="transmembrane region" description="Helical" evidence="2">
    <location>
        <begin position="15"/>
        <end position="37"/>
    </location>
</feature>
<dbReference type="OMA" id="YFAYRRM"/>
<dbReference type="Proteomes" id="UP000827892">
    <property type="component" value="Chromosome X"/>
</dbReference>
<feature type="region of interest" description="Disordered" evidence="1">
    <location>
        <begin position="262"/>
        <end position="286"/>
    </location>
</feature>
<dbReference type="EMBL" id="CP090896">
    <property type="protein sequence ID" value="ULT82779.1"/>
    <property type="molecule type" value="Genomic_DNA"/>
</dbReference>